<feature type="region of interest" description="Disordered" evidence="1">
    <location>
        <begin position="114"/>
        <end position="137"/>
    </location>
</feature>
<dbReference type="RefSeq" id="WP_017128415.1">
    <property type="nucleotide sequence ID" value="NZ_JACAQE010000002.1"/>
</dbReference>
<accession>A0A7Y7XWF2</accession>
<organism evidence="3 4">
    <name type="scientific">Pseudomonas gingeri</name>
    <dbReference type="NCBI Taxonomy" id="117681"/>
    <lineage>
        <taxon>Bacteria</taxon>
        <taxon>Pseudomonadati</taxon>
        <taxon>Pseudomonadota</taxon>
        <taxon>Gammaproteobacteria</taxon>
        <taxon>Pseudomonadales</taxon>
        <taxon>Pseudomonadaceae</taxon>
        <taxon>Pseudomonas</taxon>
    </lineage>
</organism>
<evidence type="ECO:0000256" key="1">
    <source>
        <dbReference type="SAM" id="MobiDB-lite"/>
    </source>
</evidence>
<gene>
    <name evidence="3" type="ORF">HX845_07735</name>
</gene>
<feature type="compositionally biased region" description="Basic and acidic residues" evidence="1">
    <location>
        <begin position="114"/>
        <end position="126"/>
    </location>
</feature>
<feature type="chain" id="PRO_5031002228" description="Lipoprotein" evidence="2">
    <location>
        <begin position="24"/>
        <end position="137"/>
    </location>
</feature>
<dbReference type="EMBL" id="JACAQE010000002">
    <property type="protein sequence ID" value="NWC13524.1"/>
    <property type="molecule type" value="Genomic_DNA"/>
</dbReference>
<feature type="compositionally biased region" description="Polar residues" evidence="1">
    <location>
        <begin position="128"/>
        <end position="137"/>
    </location>
</feature>
<dbReference type="PROSITE" id="PS51257">
    <property type="entry name" value="PROKAR_LIPOPROTEIN"/>
    <property type="match status" value="1"/>
</dbReference>
<reference evidence="3 4" key="1">
    <citation type="submission" date="2020-04" db="EMBL/GenBank/DDBJ databases">
        <title>Molecular characterization of pseudomonads from Agaricus bisporus reveal novel blotch 2 pathogens in Western Europe.</title>
        <authorList>
            <person name="Taparia T."/>
            <person name="Krijger M."/>
            <person name="Haynes E."/>
            <person name="Elpinstone J.G."/>
            <person name="Noble R."/>
            <person name="Van Der Wolf J."/>
        </authorList>
    </citation>
    <scope>NUCLEOTIDE SEQUENCE [LARGE SCALE GENOMIC DNA]</scope>
    <source>
        <strain evidence="3 4">IPO3738</strain>
    </source>
</reference>
<evidence type="ECO:0000313" key="3">
    <source>
        <dbReference type="EMBL" id="NWC13524.1"/>
    </source>
</evidence>
<evidence type="ECO:0008006" key="5">
    <source>
        <dbReference type="Google" id="ProtNLM"/>
    </source>
</evidence>
<proteinExistence type="predicted"/>
<dbReference type="Proteomes" id="UP000517547">
    <property type="component" value="Unassembled WGS sequence"/>
</dbReference>
<evidence type="ECO:0000256" key="2">
    <source>
        <dbReference type="SAM" id="SignalP"/>
    </source>
</evidence>
<comment type="caution">
    <text evidence="3">The sequence shown here is derived from an EMBL/GenBank/DDBJ whole genome shotgun (WGS) entry which is preliminary data.</text>
</comment>
<dbReference type="AlphaFoldDB" id="A0A7Y7XWF2"/>
<sequence length="137" mass="14671">MKSLSLISALASLVLLSACKTHLEPVAYSPDYLSARDAGGRAGLIPVECQKPPLTNREVVGDEPDLSSTLPLGCANNLNLLQMVEQRQDLVQGRDTGPTMAAPVGRAARIYIDGQDRQKQERREAAQEAQTSTGAAR</sequence>
<name>A0A7Y7XWF2_9PSED</name>
<feature type="signal peptide" evidence="2">
    <location>
        <begin position="1"/>
        <end position="23"/>
    </location>
</feature>
<protein>
    <recommendedName>
        <fullName evidence="5">Lipoprotein</fullName>
    </recommendedName>
</protein>
<keyword evidence="2" id="KW-0732">Signal</keyword>
<evidence type="ECO:0000313" key="4">
    <source>
        <dbReference type="Proteomes" id="UP000517547"/>
    </source>
</evidence>